<dbReference type="AlphaFoldDB" id="A0A8X6PB52"/>
<keyword evidence="1" id="KW-1133">Transmembrane helix</keyword>
<feature type="transmembrane region" description="Helical" evidence="1">
    <location>
        <begin position="32"/>
        <end position="49"/>
    </location>
</feature>
<organism evidence="2 3">
    <name type="scientific">Nephila pilipes</name>
    <name type="common">Giant wood spider</name>
    <name type="synonym">Nephila maculata</name>
    <dbReference type="NCBI Taxonomy" id="299642"/>
    <lineage>
        <taxon>Eukaryota</taxon>
        <taxon>Metazoa</taxon>
        <taxon>Ecdysozoa</taxon>
        <taxon>Arthropoda</taxon>
        <taxon>Chelicerata</taxon>
        <taxon>Arachnida</taxon>
        <taxon>Araneae</taxon>
        <taxon>Araneomorphae</taxon>
        <taxon>Entelegynae</taxon>
        <taxon>Araneoidea</taxon>
        <taxon>Nephilidae</taxon>
        <taxon>Nephila</taxon>
    </lineage>
</organism>
<accession>A0A8X6PB52</accession>
<evidence type="ECO:0000313" key="2">
    <source>
        <dbReference type="EMBL" id="GFT61655.1"/>
    </source>
</evidence>
<protein>
    <submittedName>
        <fullName evidence="2">Uncharacterized protein</fullName>
    </submittedName>
</protein>
<evidence type="ECO:0000256" key="1">
    <source>
        <dbReference type="SAM" id="Phobius"/>
    </source>
</evidence>
<comment type="caution">
    <text evidence="2">The sequence shown here is derived from an EMBL/GenBank/DDBJ whole genome shotgun (WGS) entry which is preliminary data.</text>
</comment>
<proteinExistence type="predicted"/>
<gene>
    <name evidence="2" type="ORF">NPIL_407591</name>
</gene>
<keyword evidence="1" id="KW-0472">Membrane</keyword>
<name>A0A8X6PB52_NEPPI</name>
<reference evidence="2" key="1">
    <citation type="submission" date="2020-08" db="EMBL/GenBank/DDBJ databases">
        <title>Multicomponent nature underlies the extraordinary mechanical properties of spider dragline silk.</title>
        <authorList>
            <person name="Kono N."/>
            <person name="Nakamura H."/>
            <person name="Mori M."/>
            <person name="Yoshida Y."/>
            <person name="Ohtoshi R."/>
            <person name="Malay A.D."/>
            <person name="Moran D.A.P."/>
            <person name="Tomita M."/>
            <person name="Numata K."/>
            <person name="Arakawa K."/>
        </authorList>
    </citation>
    <scope>NUCLEOTIDE SEQUENCE</scope>
</reference>
<keyword evidence="1" id="KW-0812">Transmembrane</keyword>
<evidence type="ECO:0000313" key="3">
    <source>
        <dbReference type="Proteomes" id="UP000887013"/>
    </source>
</evidence>
<dbReference type="Proteomes" id="UP000887013">
    <property type="component" value="Unassembled WGS sequence"/>
</dbReference>
<keyword evidence="3" id="KW-1185">Reference proteome</keyword>
<sequence>MPIVIVQPHTNNQACLSTIQATKKRKNCACKLLVTFDIVIGLFCLFSPYKLAPYTKNSTCLTYRNYTQNSTWLIDL</sequence>
<dbReference type="EMBL" id="BMAW01067850">
    <property type="protein sequence ID" value="GFT61655.1"/>
    <property type="molecule type" value="Genomic_DNA"/>
</dbReference>